<keyword evidence="2" id="KW-0805">Transcription regulation</keyword>
<dbReference type="EMBL" id="NPBV01000022">
    <property type="protein sequence ID" value="PAD20605.1"/>
    <property type="molecule type" value="Genomic_DNA"/>
</dbReference>
<evidence type="ECO:0000256" key="2">
    <source>
        <dbReference type="ARBA" id="ARBA00023015"/>
    </source>
</evidence>
<dbReference type="SUPFAM" id="SSF100950">
    <property type="entry name" value="NagB/RpiA/CoA transferase-like"/>
    <property type="match status" value="1"/>
</dbReference>
<dbReference type="InterPro" id="IPR013324">
    <property type="entry name" value="RNA_pol_sigma_r3/r4-like"/>
</dbReference>
<dbReference type="GO" id="GO:0003677">
    <property type="term" value="F:DNA binding"/>
    <property type="evidence" value="ECO:0007669"/>
    <property type="project" value="UniProtKB-KW"/>
</dbReference>
<proteinExistence type="inferred from homology"/>
<dbReference type="PANTHER" id="PTHR34294:SF1">
    <property type="entry name" value="TRANSCRIPTIONAL REGULATOR LSRR"/>
    <property type="match status" value="1"/>
</dbReference>
<evidence type="ECO:0000256" key="1">
    <source>
        <dbReference type="ARBA" id="ARBA00010466"/>
    </source>
</evidence>
<accession>A0A268A912</accession>
<dbReference type="RefSeq" id="WP_095229615.1">
    <property type="nucleotide sequence ID" value="NZ_NPBK01000011.1"/>
</dbReference>
<keyword evidence="4" id="KW-0804">Transcription</keyword>
<dbReference type="Proteomes" id="UP000216013">
    <property type="component" value="Unassembled WGS sequence"/>
</dbReference>
<dbReference type="Gene3D" id="3.40.50.1360">
    <property type="match status" value="1"/>
</dbReference>
<evidence type="ECO:0000313" key="6">
    <source>
        <dbReference type="EMBL" id="PAD20605.1"/>
    </source>
</evidence>
<gene>
    <name evidence="6" type="ORF">CHH64_13800</name>
</gene>
<dbReference type="SUPFAM" id="SSF88659">
    <property type="entry name" value="Sigma3 and sigma4 domains of RNA polymerase sigma factors"/>
    <property type="match status" value="1"/>
</dbReference>
<keyword evidence="3" id="KW-0238">DNA-binding</keyword>
<sequence>MDWQEERRLVKVARMYYEENMTQNEIAKELGVYRTTVTRLLQKAKDQKIVTIHIESTLLEYVSIEKELCQLFGLKDVVIVPSSADSLKEIGKAALRYLDGIITKDDVVGCAWGRTLGMMAQQAQFQYKRGGRFVPLVGGPGQMPVEEHVNAIVYSMARAFGGETNFIDAAAIVKSVETQSEILKSGYMTHIRELWESLSIALIGIGSPMKSSNLVWSGFLGEEEVEKLENQEVVGDVCSRFYDIKGQELATDLKERAIAIPFSKLKEVKHSIALVESVSKTDSIIGALNGRIANVLITDEITAKSIIKKKKEEII</sequence>
<comment type="similarity">
    <text evidence="1">Belongs to the SorC transcriptional regulatory family.</text>
</comment>
<comment type="caution">
    <text evidence="6">The sequence shown here is derived from an EMBL/GenBank/DDBJ whole genome shotgun (WGS) entry which is preliminary data.</text>
</comment>
<dbReference type="Gene3D" id="1.10.10.60">
    <property type="entry name" value="Homeodomain-like"/>
    <property type="match status" value="1"/>
</dbReference>
<feature type="domain" description="Sugar-binding" evidence="5">
    <location>
        <begin position="60"/>
        <end position="307"/>
    </location>
</feature>
<dbReference type="InterPro" id="IPR007324">
    <property type="entry name" value="Sugar-bd_dom_put"/>
</dbReference>
<evidence type="ECO:0000256" key="4">
    <source>
        <dbReference type="ARBA" id="ARBA00023163"/>
    </source>
</evidence>
<dbReference type="GO" id="GO:0030246">
    <property type="term" value="F:carbohydrate binding"/>
    <property type="evidence" value="ECO:0007669"/>
    <property type="project" value="InterPro"/>
</dbReference>
<reference evidence="6 7" key="1">
    <citation type="submission" date="2017-07" db="EMBL/GenBank/DDBJ databases">
        <title>Isolation and whole genome analysis of endospore-forming bacteria from heroin.</title>
        <authorList>
            <person name="Kalinowski J."/>
            <person name="Ahrens B."/>
            <person name="Al-Dilaimi A."/>
            <person name="Winkler A."/>
            <person name="Wibberg D."/>
            <person name="Schleenbecker U."/>
            <person name="Ruckert C."/>
            <person name="Wolfel R."/>
            <person name="Grass G."/>
        </authorList>
    </citation>
    <scope>NUCLEOTIDE SEQUENCE [LARGE SCALE GENOMIC DNA]</scope>
    <source>
        <strain evidence="6 7">7528</strain>
    </source>
</reference>
<evidence type="ECO:0000259" key="5">
    <source>
        <dbReference type="Pfam" id="PF04198"/>
    </source>
</evidence>
<dbReference type="Pfam" id="PF04198">
    <property type="entry name" value="Sugar-bind"/>
    <property type="match status" value="1"/>
</dbReference>
<dbReference type="InterPro" id="IPR051054">
    <property type="entry name" value="SorC_transcr_regulators"/>
</dbReference>
<protein>
    <recommendedName>
        <fullName evidence="5">Sugar-binding domain-containing protein</fullName>
    </recommendedName>
</protein>
<evidence type="ECO:0000313" key="7">
    <source>
        <dbReference type="Proteomes" id="UP000216013"/>
    </source>
</evidence>
<name>A0A268A912_9BACI</name>
<dbReference type="OrthoDB" id="58802at2"/>
<evidence type="ECO:0000256" key="3">
    <source>
        <dbReference type="ARBA" id="ARBA00023125"/>
    </source>
</evidence>
<dbReference type="AlphaFoldDB" id="A0A268A912"/>
<dbReference type="PANTHER" id="PTHR34294">
    <property type="entry name" value="TRANSCRIPTIONAL REGULATOR-RELATED"/>
    <property type="match status" value="1"/>
</dbReference>
<dbReference type="InterPro" id="IPR037171">
    <property type="entry name" value="NagB/RpiA_transferase-like"/>
</dbReference>
<organism evidence="6 7">
    <name type="scientific">Terribacillus saccharophilus</name>
    <dbReference type="NCBI Taxonomy" id="361277"/>
    <lineage>
        <taxon>Bacteria</taxon>
        <taxon>Bacillati</taxon>
        <taxon>Bacillota</taxon>
        <taxon>Bacilli</taxon>
        <taxon>Bacillales</taxon>
        <taxon>Bacillaceae</taxon>
        <taxon>Terribacillus</taxon>
    </lineage>
</organism>